<dbReference type="PANTHER" id="PTHR33375:SF1">
    <property type="entry name" value="CHROMOSOME-PARTITIONING PROTEIN PARB-RELATED"/>
    <property type="match status" value="1"/>
</dbReference>
<dbReference type="OrthoDB" id="9802051at2"/>
<dbReference type="InterPro" id="IPR057240">
    <property type="entry name" value="ParB_dimer_C"/>
</dbReference>
<dbReference type="GO" id="GO:0007059">
    <property type="term" value="P:chromosome segregation"/>
    <property type="evidence" value="ECO:0007669"/>
    <property type="project" value="UniProtKB-KW"/>
</dbReference>
<dbReference type="eggNOG" id="COG1475">
    <property type="taxonomic scope" value="Bacteria"/>
</dbReference>
<keyword evidence="4" id="KW-0238">DNA-binding</keyword>
<dbReference type="GO" id="GO:0009295">
    <property type="term" value="C:nucleoid"/>
    <property type="evidence" value="ECO:0007669"/>
    <property type="project" value="UniProtKB-SubCell"/>
</dbReference>
<dbReference type="NCBIfam" id="TIGR00180">
    <property type="entry name" value="parB_part"/>
    <property type="match status" value="1"/>
</dbReference>
<dbReference type="InterPro" id="IPR041468">
    <property type="entry name" value="HTH_ParB/Spo0J"/>
</dbReference>
<evidence type="ECO:0000259" key="5">
    <source>
        <dbReference type="SMART" id="SM00470"/>
    </source>
</evidence>
<organism evidence="6 7">
    <name type="scientific">Streptococcus macacae NCTC 11558</name>
    <dbReference type="NCBI Taxonomy" id="764298"/>
    <lineage>
        <taxon>Bacteria</taxon>
        <taxon>Bacillati</taxon>
        <taxon>Bacillota</taxon>
        <taxon>Bacilli</taxon>
        <taxon>Lactobacillales</taxon>
        <taxon>Streptococcaceae</taxon>
        <taxon>Streptococcus</taxon>
    </lineage>
</organism>
<dbReference type="InterPro" id="IPR004437">
    <property type="entry name" value="ParB/RepB/Spo0J"/>
</dbReference>
<keyword evidence="3" id="KW-0159">Chromosome partition</keyword>
<dbReference type="RefSeq" id="WP_003078711.1">
    <property type="nucleotide sequence ID" value="NZ_AEUW02000001.1"/>
</dbReference>
<accession>G5JXJ9</accession>
<dbReference type="Proteomes" id="UP000003573">
    <property type="component" value="Unassembled WGS sequence"/>
</dbReference>
<sequence length="255" mass="29121">MSEELQYINYKDINSNPYQPRLHFEENELKELAQSIKENGLIQPIIVRKSSVFGYELIAGERRLKALKMAGINKVPAIIKELSDNDSMKQAIIENLQRSDLTPIEEARAYQNLVIKNQMTHDEIANVIGKSRPYITNSIRLLNLPSNISQALEKGIISQGHARLLLGIEEKNEQEKWFQKIINENLSVRQMEKALKKVKKSPKIIKDIFISEKEKELSKSLGLTVSISYNKKGKGAVKISFSSEDEFNNLINKLN</sequence>
<dbReference type="GO" id="GO:0045881">
    <property type="term" value="P:positive regulation of sporulation resulting in formation of a cellular spore"/>
    <property type="evidence" value="ECO:0007669"/>
    <property type="project" value="TreeGrafter"/>
</dbReference>
<evidence type="ECO:0000256" key="1">
    <source>
        <dbReference type="ARBA" id="ARBA00004453"/>
    </source>
</evidence>
<dbReference type="Gene3D" id="1.10.10.2830">
    <property type="match status" value="1"/>
</dbReference>
<dbReference type="InterPro" id="IPR036086">
    <property type="entry name" value="ParB/Sulfiredoxin_sf"/>
</dbReference>
<dbReference type="Gene3D" id="3.90.1530.30">
    <property type="match status" value="1"/>
</dbReference>
<dbReference type="GO" id="GO:0005694">
    <property type="term" value="C:chromosome"/>
    <property type="evidence" value="ECO:0007669"/>
    <property type="project" value="TreeGrafter"/>
</dbReference>
<comment type="similarity">
    <text evidence="2">Belongs to the ParB family.</text>
</comment>
<dbReference type="GO" id="GO:0003677">
    <property type="term" value="F:DNA binding"/>
    <property type="evidence" value="ECO:0007669"/>
    <property type="project" value="UniProtKB-KW"/>
</dbReference>
<dbReference type="PANTHER" id="PTHR33375">
    <property type="entry name" value="CHROMOSOME-PARTITIONING PROTEIN PARB-RELATED"/>
    <property type="match status" value="1"/>
</dbReference>
<dbReference type="FunFam" id="1.10.10.2830:FF:000001">
    <property type="entry name" value="Chromosome partitioning protein ParB"/>
    <property type="match status" value="1"/>
</dbReference>
<dbReference type="Pfam" id="PF02195">
    <property type="entry name" value="ParB_N"/>
    <property type="match status" value="1"/>
</dbReference>
<gene>
    <name evidence="6" type="primary">spo0J</name>
    <name evidence="6" type="ORF">STRMA_1602</name>
</gene>
<dbReference type="Pfam" id="PF23552">
    <property type="entry name" value="ParB_C"/>
    <property type="match status" value="1"/>
</dbReference>
<protein>
    <submittedName>
        <fullName evidence="6">Stage 0 sporulation protein J</fullName>
    </submittedName>
</protein>
<dbReference type="InterPro" id="IPR050336">
    <property type="entry name" value="Chromosome_partition/occlusion"/>
</dbReference>
<keyword evidence="7" id="KW-1185">Reference proteome</keyword>
<feature type="domain" description="ParB-like N-terminal" evidence="5">
    <location>
        <begin position="6"/>
        <end position="96"/>
    </location>
</feature>
<evidence type="ECO:0000313" key="6">
    <source>
        <dbReference type="EMBL" id="EHJ51654.1"/>
    </source>
</evidence>
<dbReference type="SUPFAM" id="SSF109709">
    <property type="entry name" value="KorB DNA-binding domain-like"/>
    <property type="match status" value="1"/>
</dbReference>
<dbReference type="FunFam" id="3.90.1530.30:FF:000001">
    <property type="entry name" value="Chromosome partitioning protein ParB"/>
    <property type="match status" value="1"/>
</dbReference>
<dbReference type="InterPro" id="IPR003115">
    <property type="entry name" value="ParB_N"/>
</dbReference>
<reference evidence="6 7" key="1">
    <citation type="journal article" date="2014" name="Int. J. Syst. Evol. Microbiol.">
        <title>Phylogenomics and the dynamic genome evolution of the genus Streptococcus.</title>
        <authorList>
            <consortium name="The Broad Institute Genome Sequencing Platform"/>
            <person name="Richards V.P."/>
            <person name="Palmer S.R."/>
            <person name="Pavinski Bitar P.D."/>
            <person name="Qin X."/>
            <person name="Weinstock G.M."/>
            <person name="Highlander S.K."/>
            <person name="Town C.D."/>
            <person name="Burne R.A."/>
            <person name="Stanhope M.J."/>
        </authorList>
    </citation>
    <scope>NUCLEOTIDE SEQUENCE [LARGE SCALE GENOMIC DNA]</scope>
    <source>
        <strain evidence="6 7">NCTC 11558</strain>
    </source>
</reference>
<evidence type="ECO:0000256" key="2">
    <source>
        <dbReference type="ARBA" id="ARBA00006295"/>
    </source>
</evidence>
<comment type="subcellular location">
    <subcellularLocation>
        <location evidence="1">Cytoplasm</location>
        <location evidence="1">Nucleoid</location>
    </subcellularLocation>
</comment>
<comment type="caution">
    <text evidence="6">The sequence shown here is derived from an EMBL/GenBank/DDBJ whole genome shotgun (WGS) entry which is preliminary data.</text>
</comment>
<proteinExistence type="inferred from homology"/>
<evidence type="ECO:0000256" key="4">
    <source>
        <dbReference type="ARBA" id="ARBA00023125"/>
    </source>
</evidence>
<dbReference type="STRING" id="764298.STRMA_1602"/>
<evidence type="ECO:0000256" key="3">
    <source>
        <dbReference type="ARBA" id="ARBA00022829"/>
    </source>
</evidence>
<dbReference type="EMBL" id="AEUW02000001">
    <property type="protein sequence ID" value="EHJ51654.1"/>
    <property type="molecule type" value="Genomic_DNA"/>
</dbReference>
<dbReference type="SMART" id="SM00470">
    <property type="entry name" value="ParB"/>
    <property type="match status" value="1"/>
</dbReference>
<dbReference type="AlphaFoldDB" id="G5JXJ9"/>
<evidence type="ECO:0000313" key="7">
    <source>
        <dbReference type="Proteomes" id="UP000003573"/>
    </source>
</evidence>
<dbReference type="SUPFAM" id="SSF110849">
    <property type="entry name" value="ParB/Sulfiredoxin"/>
    <property type="match status" value="1"/>
</dbReference>
<dbReference type="Pfam" id="PF17762">
    <property type="entry name" value="HTH_ParB"/>
    <property type="match status" value="1"/>
</dbReference>
<name>G5JXJ9_9STRE</name>
<dbReference type="CDD" id="cd16393">
    <property type="entry name" value="SPO0J_N"/>
    <property type="match status" value="1"/>
</dbReference>